<sequence>MENKTSKYFKYAIGEIILVVIGILIALQINTWNKQQEEHQLELKIIEEIRSNLNHDLDEIQEDIAIMADINSACDALKTYINTQEIPSEELFITAGLLRVTPHFDPNTSGYGLLVSKGIGVISSDSLRNDISLHYERLYNYYKRYEEERIQFHALHSEPKLIEHFSPSYDANQTYYVMHEISQEDFSILKKDKAFIKVVSAIAFENSSVKNRAERVESSILSLITALDKEIKVLKE</sequence>
<reference evidence="2 3" key="1">
    <citation type="submission" date="2023-01" db="EMBL/GenBank/DDBJ databases">
        <title>Psychroserpens ponticola sp. nov., isolated from seawater.</title>
        <authorList>
            <person name="Kristyanto S."/>
            <person name="Jung J."/>
            <person name="Kim J.M."/>
            <person name="Jeon C.O."/>
        </authorList>
    </citation>
    <scope>NUCLEOTIDE SEQUENCE [LARGE SCALE GENOMIC DNA]</scope>
    <source>
        <strain evidence="2 3">MSW6</strain>
    </source>
</reference>
<accession>A0ABY7S1C3</accession>
<gene>
    <name evidence="2" type="ORF">MUN68_004300</name>
</gene>
<dbReference type="InterPro" id="IPR045749">
    <property type="entry name" value="DUF6090"/>
</dbReference>
<keyword evidence="3" id="KW-1185">Reference proteome</keyword>
<organism evidence="2 3">
    <name type="scientific">Psychroserpens ponticola</name>
    <dbReference type="NCBI Taxonomy" id="2932268"/>
    <lineage>
        <taxon>Bacteria</taxon>
        <taxon>Pseudomonadati</taxon>
        <taxon>Bacteroidota</taxon>
        <taxon>Flavobacteriia</taxon>
        <taxon>Flavobacteriales</taxon>
        <taxon>Flavobacteriaceae</taxon>
        <taxon>Psychroserpens</taxon>
    </lineage>
</organism>
<dbReference type="RefSeq" id="WP_249995486.1">
    <property type="nucleotide sequence ID" value="NZ_CP116221.1"/>
</dbReference>
<proteinExistence type="predicted"/>
<keyword evidence="1" id="KW-0472">Membrane</keyword>
<feature type="transmembrane region" description="Helical" evidence="1">
    <location>
        <begin position="12"/>
        <end position="32"/>
    </location>
</feature>
<evidence type="ECO:0000313" key="2">
    <source>
        <dbReference type="EMBL" id="WCO02721.1"/>
    </source>
</evidence>
<evidence type="ECO:0000313" key="3">
    <source>
        <dbReference type="Proteomes" id="UP001202717"/>
    </source>
</evidence>
<keyword evidence="1" id="KW-1133">Transmembrane helix</keyword>
<dbReference type="Proteomes" id="UP001202717">
    <property type="component" value="Chromosome"/>
</dbReference>
<evidence type="ECO:0000256" key="1">
    <source>
        <dbReference type="SAM" id="Phobius"/>
    </source>
</evidence>
<protein>
    <submittedName>
        <fullName evidence="2">DUF6090 family protein</fullName>
    </submittedName>
</protein>
<dbReference type="Pfam" id="PF19578">
    <property type="entry name" value="DUF6090"/>
    <property type="match status" value="1"/>
</dbReference>
<keyword evidence="1" id="KW-0812">Transmembrane</keyword>
<name>A0ABY7S1C3_9FLAO</name>
<dbReference type="EMBL" id="CP116221">
    <property type="protein sequence ID" value="WCO02721.1"/>
    <property type="molecule type" value="Genomic_DNA"/>
</dbReference>